<dbReference type="OrthoDB" id="47801at2759"/>
<reference evidence="2 3" key="1">
    <citation type="submission" date="2015-04" db="EMBL/GenBank/DDBJ databases">
        <title>Lasius niger genome sequencing.</title>
        <authorList>
            <person name="Konorov E.A."/>
            <person name="Nikitin M.A."/>
            <person name="Kirill M.V."/>
            <person name="Chang P."/>
        </authorList>
    </citation>
    <scope>NUCLEOTIDE SEQUENCE [LARGE SCALE GENOMIC DNA]</scope>
    <source>
        <tissue evidence="2">Whole</tissue>
    </source>
</reference>
<accession>A0A0J7K9K3</accession>
<evidence type="ECO:0000313" key="2">
    <source>
        <dbReference type="EMBL" id="KMQ86964.1"/>
    </source>
</evidence>
<keyword evidence="3" id="KW-1185">Reference proteome</keyword>
<protein>
    <submittedName>
        <fullName evidence="2">Baculoviral iap repeat-containing protein 6-like protein</fullName>
    </submittedName>
</protein>
<dbReference type="PaxDb" id="67767-A0A0J7K9K3"/>
<feature type="non-terminal residue" evidence="2">
    <location>
        <position position="350"/>
    </location>
</feature>
<comment type="caution">
    <text evidence="2">The sequence shown here is derived from an EMBL/GenBank/DDBJ whole genome shotgun (WGS) entry which is preliminary data.</text>
</comment>
<dbReference type="STRING" id="67767.A0A0J7K9K3"/>
<gene>
    <name evidence="2" type="ORF">RF55_13905</name>
</gene>
<organism evidence="2 3">
    <name type="scientific">Lasius niger</name>
    <name type="common">Black garden ant</name>
    <dbReference type="NCBI Taxonomy" id="67767"/>
    <lineage>
        <taxon>Eukaryota</taxon>
        <taxon>Metazoa</taxon>
        <taxon>Ecdysozoa</taxon>
        <taxon>Arthropoda</taxon>
        <taxon>Hexapoda</taxon>
        <taxon>Insecta</taxon>
        <taxon>Pterygota</taxon>
        <taxon>Neoptera</taxon>
        <taxon>Endopterygota</taxon>
        <taxon>Hymenoptera</taxon>
        <taxon>Apocrita</taxon>
        <taxon>Aculeata</taxon>
        <taxon>Formicoidea</taxon>
        <taxon>Formicidae</taxon>
        <taxon>Formicinae</taxon>
        <taxon>Lasius</taxon>
        <taxon>Lasius</taxon>
    </lineage>
</organism>
<dbReference type="Proteomes" id="UP000036403">
    <property type="component" value="Unassembled WGS sequence"/>
</dbReference>
<dbReference type="EMBL" id="LBMM01011214">
    <property type="protein sequence ID" value="KMQ86964.1"/>
    <property type="molecule type" value="Genomic_DNA"/>
</dbReference>
<dbReference type="AlphaFoldDB" id="A0A0J7K9K3"/>
<evidence type="ECO:0000256" key="1">
    <source>
        <dbReference type="SAM" id="MobiDB-lite"/>
    </source>
</evidence>
<feature type="compositionally biased region" description="Polar residues" evidence="1">
    <location>
        <begin position="1"/>
        <end position="13"/>
    </location>
</feature>
<proteinExistence type="predicted"/>
<feature type="region of interest" description="Disordered" evidence="1">
    <location>
        <begin position="1"/>
        <end position="33"/>
    </location>
</feature>
<evidence type="ECO:0000313" key="3">
    <source>
        <dbReference type="Proteomes" id="UP000036403"/>
    </source>
</evidence>
<name>A0A0J7K9K3_LASNI</name>
<sequence length="350" mass="37899">MASGDSNENNVTADVSLMGSDKATDSSSGSNNYSEGRMRDWLGKEGHGFWLPLLSLLSNRPIESPAAAASSCSKTSASYASLESAMIKFLSRCCWCHFANQKLLAKLLIEVISQQRTTSNVRYLHGISGFTRRLILQLLLEGEKVLVSVTSEAPMKVSTTAANNSMPSMPPHPAHPLGHYHQLLYMSTQATVADILQQVSGTWLLLLLPNTYKGNETSSSVGNNRSRELWESGMALVVDTLSVAAGNTAKDKRAKEASNRSQARGPIIRKTRLNSDGTPVGTGKTSTNNAQVNPTNTTNQQYLIHSSRPNIPLPPQLTIAQLLAIAEDSGVSLSEPCLHLILRQRNKDSK</sequence>